<proteinExistence type="predicted"/>
<evidence type="ECO:0000256" key="1">
    <source>
        <dbReference type="SAM" id="MobiDB-lite"/>
    </source>
</evidence>
<protein>
    <recommendedName>
        <fullName evidence="5">Transmembrane protein</fullName>
    </recommendedName>
</protein>
<dbReference type="PANTHER" id="PTHR38848">
    <property type="entry name" value="G-PROTEIN COUPLED RECEPTORS FAMILY 3 PROFILE DOMAIN-CONTAINING PROTEIN"/>
    <property type="match status" value="1"/>
</dbReference>
<evidence type="ECO:0000256" key="2">
    <source>
        <dbReference type="SAM" id="Phobius"/>
    </source>
</evidence>
<feature type="transmembrane region" description="Helical" evidence="2">
    <location>
        <begin position="51"/>
        <end position="73"/>
    </location>
</feature>
<dbReference type="Proteomes" id="UP001437256">
    <property type="component" value="Unassembled WGS sequence"/>
</dbReference>
<accession>A0ABR3A197</accession>
<feature type="transmembrane region" description="Helical" evidence="2">
    <location>
        <begin position="12"/>
        <end position="30"/>
    </location>
</feature>
<sequence>MAVIFSSLGYQALSCLIYFLGLSIAAPCVFSRMPGNFLSWASIRQMTWPKVCVFLIMLDSWLFLFCSGVLIFGVGLETVKSACTAGAVLCVVFYGSSKIFVYCFLVEKVYQVWSPTSEGGRRIHSRIWIVSMLLTRIGYLAVLVLMFIGLIHYQREDGMCVIGFQPFASITLVAFNLFITIFLNTLFLYPLFHTKIHNPRLKAVVVKTVIAYFVALIASTANMVALTVMRGRLLGWVCLGGCAADVIVNALAIFLITLKTPESSGHLVDGPVDHTDRSRHGHATTVNSDHVSKIVGPFNLGTSTGGKYKGIFASRRDEPHPLQVMVTTRTSLDRDGQRSDTLSETKVEH</sequence>
<gene>
    <name evidence="3" type="ORF">AAF712_005866</name>
</gene>
<evidence type="ECO:0000313" key="3">
    <source>
        <dbReference type="EMBL" id="KAL0067079.1"/>
    </source>
</evidence>
<dbReference type="EMBL" id="JBBXMP010000029">
    <property type="protein sequence ID" value="KAL0067079.1"/>
    <property type="molecule type" value="Genomic_DNA"/>
</dbReference>
<evidence type="ECO:0008006" key="5">
    <source>
        <dbReference type="Google" id="ProtNLM"/>
    </source>
</evidence>
<keyword evidence="4" id="KW-1185">Reference proteome</keyword>
<name>A0ABR3A197_9AGAR</name>
<keyword evidence="2" id="KW-0812">Transmembrane</keyword>
<feature type="transmembrane region" description="Helical" evidence="2">
    <location>
        <begin position="173"/>
        <end position="192"/>
    </location>
</feature>
<keyword evidence="2" id="KW-0472">Membrane</keyword>
<evidence type="ECO:0000313" key="4">
    <source>
        <dbReference type="Proteomes" id="UP001437256"/>
    </source>
</evidence>
<dbReference type="PANTHER" id="PTHR38848:SF3">
    <property type="entry name" value="G-PROTEIN COUPLED RECEPTORS FAMILY 3 PROFILE DOMAIN-CONTAINING PROTEIN"/>
    <property type="match status" value="1"/>
</dbReference>
<feature type="transmembrane region" description="Helical" evidence="2">
    <location>
        <begin position="233"/>
        <end position="256"/>
    </location>
</feature>
<feature type="transmembrane region" description="Helical" evidence="2">
    <location>
        <begin position="204"/>
        <end position="227"/>
    </location>
</feature>
<organism evidence="3 4">
    <name type="scientific">Marasmius tenuissimus</name>
    <dbReference type="NCBI Taxonomy" id="585030"/>
    <lineage>
        <taxon>Eukaryota</taxon>
        <taxon>Fungi</taxon>
        <taxon>Dikarya</taxon>
        <taxon>Basidiomycota</taxon>
        <taxon>Agaricomycotina</taxon>
        <taxon>Agaricomycetes</taxon>
        <taxon>Agaricomycetidae</taxon>
        <taxon>Agaricales</taxon>
        <taxon>Marasmiineae</taxon>
        <taxon>Marasmiaceae</taxon>
        <taxon>Marasmius</taxon>
    </lineage>
</organism>
<reference evidence="3 4" key="1">
    <citation type="submission" date="2024-05" db="EMBL/GenBank/DDBJ databases">
        <title>A draft genome resource for the thread blight pathogen Marasmius tenuissimus strain MS-2.</title>
        <authorList>
            <person name="Yulfo-Soto G.E."/>
            <person name="Baruah I.K."/>
            <person name="Amoako-Attah I."/>
            <person name="Bukari Y."/>
            <person name="Meinhardt L.W."/>
            <person name="Bailey B.A."/>
            <person name="Cohen S.P."/>
        </authorList>
    </citation>
    <scope>NUCLEOTIDE SEQUENCE [LARGE SCALE GENOMIC DNA]</scope>
    <source>
        <strain evidence="3 4">MS-2</strain>
    </source>
</reference>
<keyword evidence="2" id="KW-1133">Transmembrane helix</keyword>
<comment type="caution">
    <text evidence="3">The sequence shown here is derived from an EMBL/GenBank/DDBJ whole genome shotgun (WGS) entry which is preliminary data.</text>
</comment>
<feature type="transmembrane region" description="Helical" evidence="2">
    <location>
        <begin position="127"/>
        <end position="153"/>
    </location>
</feature>
<feature type="transmembrane region" description="Helical" evidence="2">
    <location>
        <begin position="85"/>
        <end position="106"/>
    </location>
</feature>
<feature type="compositionally biased region" description="Basic and acidic residues" evidence="1">
    <location>
        <begin position="331"/>
        <end position="349"/>
    </location>
</feature>
<feature type="region of interest" description="Disordered" evidence="1">
    <location>
        <begin position="328"/>
        <end position="349"/>
    </location>
</feature>